<organism evidence="2">
    <name type="scientific">Eutreptiella gymnastica</name>
    <dbReference type="NCBI Taxonomy" id="73025"/>
    <lineage>
        <taxon>Eukaryota</taxon>
        <taxon>Discoba</taxon>
        <taxon>Euglenozoa</taxon>
        <taxon>Euglenida</taxon>
        <taxon>Spirocuta</taxon>
        <taxon>Euglenophyceae</taxon>
        <taxon>Eutreptiales</taxon>
        <taxon>Eutreptiaceae</taxon>
        <taxon>Eutreptiella</taxon>
    </lineage>
</organism>
<sequence length="123" mass="12941">MVFLRLMGVVADELSPEMSICPPTRVTAARSVLVDSNGMGVLWVTSGRGAAVGIGTCIAGSHTSSSNPSHDCKPSHGIASSCKRCWITTGKTVLTSQKLFHPPCSTLPYETPADRSTPIIVNQ</sequence>
<accession>A0A6U8C3S1</accession>
<evidence type="ECO:0000313" key="2">
    <source>
        <dbReference type="EMBL" id="CAD9014622.1"/>
    </source>
</evidence>
<evidence type="ECO:0000313" key="1">
    <source>
        <dbReference type="EMBL" id="CAD9014621.1"/>
    </source>
</evidence>
<dbReference type="EMBL" id="HBGA01068839">
    <property type="protein sequence ID" value="CAD9014622.1"/>
    <property type="molecule type" value="Transcribed_RNA"/>
</dbReference>
<dbReference type="EMBL" id="HBGA01068838">
    <property type="protein sequence ID" value="CAD9014621.1"/>
    <property type="molecule type" value="Transcribed_RNA"/>
</dbReference>
<gene>
    <name evidence="1" type="ORF">EGYM00392_LOCUS25727</name>
    <name evidence="2" type="ORF">EGYM00392_LOCUS25728</name>
</gene>
<protein>
    <submittedName>
        <fullName evidence="2">Uncharacterized protein</fullName>
    </submittedName>
</protein>
<dbReference type="AlphaFoldDB" id="A0A6U8C3S1"/>
<proteinExistence type="predicted"/>
<name>A0A6U8C3S1_9EUGL</name>
<reference evidence="2" key="1">
    <citation type="submission" date="2021-01" db="EMBL/GenBank/DDBJ databases">
        <authorList>
            <person name="Corre E."/>
            <person name="Pelletier E."/>
            <person name="Niang G."/>
            <person name="Scheremetjew M."/>
            <person name="Finn R."/>
            <person name="Kale V."/>
            <person name="Holt S."/>
            <person name="Cochrane G."/>
            <person name="Meng A."/>
            <person name="Brown T."/>
            <person name="Cohen L."/>
        </authorList>
    </citation>
    <scope>NUCLEOTIDE SEQUENCE</scope>
    <source>
        <strain evidence="2">NIES-381</strain>
    </source>
</reference>